<name>A0A6A4W588_AMPAM</name>
<feature type="region of interest" description="Disordered" evidence="7">
    <location>
        <begin position="647"/>
        <end position="687"/>
    </location>
</feature>
<keyword evidence="2 8" id="KW-0812">Transmembrane</keyword>
<dbReference type="InterPro" id="IPR014743">
    <property type="entry name" value="Cl-channel_core"/>
</dbReference>
<feature type="region of interest" description="Disordered" evidence="7">
    <location>
        <begin position="42"/>
        <end position="61"/>
    </location>
</feature>
<feature type="transmembrane region" description="Helical" evidence="8">
    <location>
        <begin position="403"/>
        <end position="422"/>
    </location>
</feature>
<dbReference type="GO" id="GO:0005765">
    <property type="term" value="C:lysosomal membrane"/>
    <property type="evidence" value="ECO:0007669"/>
    <property type="project" value="TreeGrafter"/>
</dbReference>
<dbReference type="PANTHER" id="PTHR11689:SF136">
    <property type="entry name" value="H(+)_CL(-) EXCHANGE TRANSPORTER 7"/>
    <property type="match status" value="1"/>
</dbReference>
<feature type="transmembrane region" description="Helical" evidence="8">
    <location>
        <begin position="115"/>
        <end position="135"/>
    </location>
</feature>
<feature type="transmembrane region" description="Helical" evidence="8">
    <location>
        <begin position="362"/>
        <end position="383"/>
    </location>
</feature>
<feature type="transmembrane region" description="Helical" evidence="8">
    <location>
        <begin position="159"/>
        <end position="183"/>
    </location>
</feature>
<evidence type="ECO:0000313" key="10">
    <source>
        <dbReference type="Proteomes" id="UP000440578"/>
    </source>
</evidence>
<dbReference type="PANTHER" id="PTHR11689">
    <property type="entry name" value="CHLORIDE CHANNEL PROTEIN CLC FAMILY MEMBER"/>
    <property type="match status" value="1"/>
</dbReference>
<keyword evidence="3" id="KW-0677">Repeat</keyword>
<evidence type="ECO:0000256" key="7">
    <source>
        <dbReference type="SAM" id="MobiDB-lite"/>
    </source>
</evidence>
<dbReference type="Proteomes" id="UP000440578">
    <property type="component" value="Unassembled WGS sequence"/>
</dbReference>
<comment type="caution">
    <text evidence="9">The sequence shown here is derived from an EMBL/GenBank/DDBJ whole genome shotgun (WGS) entry which is preliminary data.</text>
</comment>
<dbReference type="OrthoDB" id="428525at2759"/>
<feature type="transmembrane region" description="Helical" evidence="8">
    <location>
        <begin position="532"/>
        <end position="554"/>
    </location>
</feature>
<dbReference type="Gene3D" id="3.10.580.10">
    <property type="entry name" value="CBS-domain"/>
    <property type="match status" value="1"/>
</dbReference>
<dbReference type="InterPro" id="IPR051280">
    <property type="entry name" value="Cl-channel/antiporter"/>
</dbReference>
<feature type="region of interest" description="Disordered" evidence="7">
    <location>
        <begin position="863"/>
        <end position="904"/>
    </location>
</feature>
<dbReference type="GO" id="GO:0015108">
    <property type="term" value="F:chloride transmembrane transporter activity"/>
    <property type="evidence" value="ECO:0007669"/>
    <property type="project" value="InterPro"/>
</dbReference>
<evidence type="ECO:0000256" key="1">
    <source>
        <dbReference type="ARBA" id="ARBA00004141"/>
    </source>
</evidence>
<dbReference type="InterPro" id="IPR001807">
    <property type="entry name" value="ClC"/>
</dbReference>
<dbReference type="AlphaFoldDB" id="A0A6A4W588"/>
<evidence type="ECO:0000256" key="6">
    <source>
        <dbReference type="ARBA" id="ARBA00023136"/>
    </source>
</evidence>
<evidence type="ECO:0000256" key="3">
    <source>
        <dbReference type="ARBA" id="ARBA00022737"/>
    </source>
</evidence>
<evidence type="ECO:0000256" key="2">
    <source>
        <dbReference type="ARBA" id="ARBA00022692"/>
    </source>
</evidence>
<sequence>MNRSRRYEPLDDASQVVADEPPGAAASAALVQDVAVSVNYEPEDEELAGKGCRPRSSSVRRPDPIIHEKQLKAGHYINAEYESLDYEVVHSDMNIRHQLIVSSYGTVSTWFSRTLACAIIGVLTSFCAVALSLAIDHTAEGKFGVIRSYMLDCTGWRCLAVPFSIWLAFNLAFAVIAFLMVYIEPVSIGSGIPQVKCYLNGVKIPRCVRLRTLVAKLIGVYASVMAGLPVGKEGPMIHSGAVIAAGFSQGKSSSLKFTSPFFKNFREDHEKRDFVACGTAAGVCAAFGSPGGGVMFAIEEGASSLHQDLLWRFLFTSFLAFMVLKEALTYIYGQPGHLLFTGLLDFGSFGQARITSLGYEGLAYGLLAAFLGLLGALFVALNVRISLMRRRYLTSWPLRCSEVLLVSAAMVLMALHIIMVSGDANMYGSSINTYIRRCKMTPDVLAMTDMLLQTPEAGLRSLLHAESGTFPLVPVGMLAVYYYVMTLWTYALPVPSGVFIPSLVTGAAFGRFFAVLLIAYLPEQDWVDPGKFALFGAAAMLGGVVRMAISLTFIIVEAAGVISFGPLLMFVFIISKYVADCFNESLYDAHIELDGIPLLSWRPPPQSEHVSITKVMSAPVRVVHPQMTAGDVYDLLDSCTHNGFPVVDPPRPGQKPSAAVRPAVEPCQSDCSDDEARVSPARAAETAGRGPLPHYGRYRGLLLRSQLVELLKYKVYDGKTVLYNDDYPRYPSHKEVHLSEGERHMRMSLLPYMNPGCMVIMESANLPRVYAVFRALLLRHVPVVNHYNQVIYHYNQLTCHFDQVIGIVTRKDLARYRAGGPIWRRSVHRVPVWRPPPPPSVAARLPLRGVCRHTLARRLEARAELRREREGEAGPAPPPEPTFHRRSPAASGDGDGTEREPIVV</sequence>
<dbReference type="PRINTS" id="PR00762">
    <property type="entry name" value="CLCHANNEL"/>
</dbReference>
<evidence type="ECO:0000256" key="8">
    <source>
        <dbReference type="SAM" id="Phobius"/>
    </source>
</evidence>
<accession>A0A6A4W588</accession>
<feature type="transmembrane region" description="Helical" evidence="8">
    <location>
        <begin position="310"/>
        <end position="331"/>
    </location>
</feature>
<keyword evidence="5" id="KW-0129">CBS domain</keyword>
<evidence type="ECO:0000256" key="4">
    <source>
        <dbReference type="ARBA" id="ARBA00022989"/>
    </source>
</evidence>
<feature type="transmembrane region" description="Helical" evidence="8">
    <location>
        <begin position="498"/>
        <end position="520"/>
    </location>
</feature>
<dbReference type="EMBL" id="VIIS01001401">
    <property type="protein sequence ID" value="KAF0298924.1"/>
    <property type="molecule type" value="Genomic_DNA"/>
</dbReference>
<protein>
    <submittedName>
        <fullName evidence="9">H(+)/Cl(-) exchange transporter 7</fullName>
    </submittedName>
</protein>
<feature type="transmembrane region" description="Helical" evidence="8">
    <location>
        <begin position="561"/>
        <end position="579"/>
    </location>
</feature>
<comment type="subcellular location">
    <subcellularLocation>
        <location evidence="1">Membrane</location>
        <topology evidence="1">Multi-pass membrane protein</topology>
    </subcellularLocation>
</comment>
<feature type="transmembrane region" description="Helical" evidence="8">
    <location>
        <begin position="470"/>
        <end position="491"/>
    </location>
</feature>
<feature type="compositionally biased region" description="Basic and acidic residues" evidence="7">
    <location>
        <begin position="863"/>
        <end position="872"/>
    </location>
</feature>
<feature type="transmembrane region" description="Helical" evidence="8">
    <location>
        <begin position="274"/>
        <end position="298"/>
    </location>
</feature>
<evidence type="ECO:0000313" key="9">
    <source>
        <dbReference type="EMBL" id="KAF0298924.1"/>
    </source>
</evidence>
<proteinExistence type="predicted"/>
<evidence type="ECO:0000256" key="5">
    <source>
        <dbReference type="ARBA" id="ARBA00023122"/>
    </source>
</evidence>
<organism evidence="9 10">
    <name type="scientific">Amphibalanus amphitrite</name>
    <name type="common">Striped barnacle</name>
    <name type="synonym">Balanus amphitrite</name>
    <dbReference type="NCBI Taxonomy" id="1232801"/>
    <lineage>
        <taxon>Eukaryota</taxon>
        <taxon>Metazoa</taxon>
        <taxon>Ecdysozoa</taxon>
        <taxon>Arthropoda</taxon>
        <taxon>Crustacea</taxon>
        <taxon>Multicrustacea</taxon>
        <taxon>Cirripedia</taxon>
        <taxon>Thoracica</taxon>
        <taxon>Thoracicalcarea</taxon>
        <taxon>Balanomorpha</taxon>
        <taxon>Balanoidea</taxon>
        <taxon>Balanidae</taxon>
        <taxon>Amphibalaninae</taxon>
        <taxon>Amphibalanus</taxon>
    </lineage>
</organism>
<dbReference type="SUPFAM" id="SSF54631">
    <property type="entry name" value="CBS-domain pair"/>
    <property type="match status" value="1"/>
</dbReference>
<keyword evidence="6 8" id="KW-0472">Membrane</keyword>
<reference evidence="9 10" key="1">
    <citation type="submission" date="2019-07" db="EMBL/GenBank/DDBJ databases">
        <title>Draft genome assembly of a fouling barnacle, Amphibalanus amphitrite (Darwin, 1854): The first reference genome for Thecostraca.</title>
        <authorList>
            <person name="Kim W."/>
        </authorList>
    </citation>
    <scope>NUCLEOTIDE SEQUENCE [LARGE SCALE GENOMIC DNA]</scope>
    <source>
        <strain evidence="9">SNU_AA5</strain>
        <tissue evidence="9">Soma without cirri and trophi</tissue>
    </source>
</reference>
<dbReference type="Gene3D" id="1.10.3080.10">
    <property type="entry name" value="Clc chloride channel"/>
    <property type="match status" value="1"/>
</dbReference>
<keyword evidence="4 8" id="KW-1133">Transmembrane helix</keyword>
<gene>
    <name evidence="9" type="primary">Clcn7_1</name>
    <name evidence="9" type="ORF">FJT64_003741</name>
</gene>
<dbReference type="SUPFAM" id="SSF81340">
    <property type="entry name" value="Clc chloride channel"/>
    <property type="match status" value="1"/>
</dbReference>
<keyword evidence="10" id="KW-1185">Reference proteome</keyword>
<dbReference type="Pfam" id="PF00654">
    <property type="entry name" value="Voltage_CLC"/>
    <property type="match status" value="1"/>
</dbReference>
<dbReference type="InterPro" id="IPR046342">
    <property type="entry name" value="CBS_dom_sf"/>
</dbReference>